<dbReference type="InterPro" id="IPR003337">
    <property type="entry name" value="Trehalose_PPase"/>
</dbReference>
<keyword evidence="4 6" id="KW-0378">Hydrolase</keyword>
<dbReference type="NCBIfam" id="TIGR00685">
    <property type="entry name" value="T6PP"/>
    <property type="match status" value="1"/>
</dbReference>
<keyword evidence="8" id="KW-1185">Reference proteome</keyword>
<evidence type="ECO:0000313" key="8">
    <source>
        <dbReference type="Proteomes" id="UP001596435"/>
    </source>
</evidence>
<organism evidence="7 8">
    <name type="scientific">Kitasatospora paranensis</name>
    <dbReference type="NCBI Taxonomy" id="258053"/>
    <lineage>
        <taxon>Bacteria</taxon>
        <taxon>Bacillati</taxon>
        <taxon>Actinomycetota</taxon>
        <taxon>Actinomycetes</taxon>
        <taxon>Kitasatosporales</taxon>
        <taxon>Streptomycetaceae</taxon>
        <taxon>Kitasatospora</taxon>
    </lineage>
</organism>
<comment type="pathway">
    <text evidence="2 6">Glycan biosynthesis; trehalose biosynthesis.</text>
</comment>
<dbReference type="PANTHER" id="PTHR43768:SF3">
    <property type="entry name" value="TREHALOSE 6-PHOSPHATE PHOSPHATASE"/>
    <property type="match status" value="1"/>
</dbReference>
<comment type="catalytic activity">
    <reaction evidence="1 6">
        <text>alpha,alpha-trehalose 6-phosphate + H2O = alpha,alpha-trehalose + phosphate</text>
        <dbReference type="Rhea" id="RHEA:23420"/>
        <dbReference type="ChEBI" id="CHEBI:15377"/>
        <dbReference type="ChEBI" id="CHEBI:16551"/>
        <dbReference type="ChEBI" id="CHEBI:43474"/>
        <dbReference type="ChEBI" id="CHEBI:58429"/>
        <dbReference type="EC" id="3.1.3.12"/>
    </reaction>
</comment>
<comment type="similarity">
    <text evidence="3 6">Belongs to the trehalose phosphatase family.</text>
</comment>
<evidence type="ECO:0000256" key="3">
    <source>
        <dbReference type="ARBA" id="ARBA00008770"/>
    </source>
</evidence>
<name>A0ABW2FL64_9ACTN</name>
<evidence type="ECO:0000256" key="4">
    <source>
        <dbReference type="ARBA" id="ARBA00022801"/>
    </source>
</evidence>
<evidence type="ECO:0000313" key="7">
    <source>
        <dbReference type="EMBL" id="MFC7178011.1"/>
    </source>
</evidence>
<reference evidence="8" key="1">
    <citation type="journal article" date="2019" name="Int. J. Syst. Evol. Microbiol.">
        <title>The Global Catalogue of Microorganisms (GCM) 10K type strain sequencing project: providing services to taxonomists for standard genome sequencing and annotation.</title>
        <authorList>
            <consortium name="The Broad Institute Genomics Platform"/>
            <consortium name="The Broad Institute Genome Sequencing Center for Infectious Disease"/>
            <person name="Wu L."/>
            <person name="Ma J."/>
        </authorList>
    </citation>
    <scope>NUCLEOTIDE SEQUENCE [LARGE SCALE GENOMIC DNA]</scope>
    <source>
        <strain evidence="8">CGMCC 1.12859</strain>
    </source>
</reference>
<accession>A0ABW2FL64</accession>
<dbReference type="InterPro" id="IPR036412">
    <property type="entry name" value="HAD-like_sf"/>
</dbReference>
<dbReference type="InterPro" id="IPR006379">
    <property type="entry name" value="HAD-SF_hydro_IIB"/>
</dbReference>
<comment type="caution">
    <text evidence="7">The sequence shown here is derived from an EMBL/GenBank/DDBJ whole genome shotgun (WGS) entry which is preliminary data.</text>
</comment>
<dbReference type="NCBIfam" id="TIGR01484">
    <property type="entry name" value="HAD-SF-IIB"/>
    <property type="match status" value="1"/>
</dbReference>
<comment type="function">
    <text evidence="5 6">Removes the phosphate from trehalose 6-phosphate to produce free trehalose.</text>
</comment>
<dbReference type="GO" id="GO:0004805">
    <property type="term" value="F:trehalose-phosphatase activity"/>
    <property type="evidence" value="ECO:0007669"/>
    <property type="project" value="UniProtKB-EC"/>
</dbReference>
<dbReference type="Proteomes" id="UP001596435">
    <property type="component" value="Unassembled WGS sequence"/>
</dbReference>
<evidence type="ECO:0000256" key="6">
    <source>
        <dbReference type="RuleBase" id="RU361117"/>
    </source>
</evidence>
<dbReference type="InterPro" id="IPR023214">
    <property type="entry name" value="HAD_sf"/>
</dbReference>
<dbReference type="Pfam" id="PF02358">
    <property type="entry name" value="Trehalose_PPase"/>
    <property type="match status" value="1"/>
</dbReference>
<evidence type="ECO:0000256" key="5">
    <source>
        <dbReference type="ARBA" id="ARBA00024179"/>
    </source>
</evidence>
<sequence length="286" mass="29259">MGIPEEFVPRTPAGRDGLAALLSAPREAVVALDFDGTLAPIVADPDAARAHPGAAAALSRLAPRLGAVVVVTGRPAAVAVEYGGFAGVPGLEHLTVLGQYGAERWEARTGALSSPEPPPGVAALRAALPALLAAERAPEGTWTEDKGRALAVHTRRTAEPQQTLDRLRAPLAALAAEHGLVVEPGRFVLELRPPGVDKGAALTAFLAERSARTVLYAGDDLGDLAAYAAVEERRTEELPGLLVCSGPTTGEAPVRELADRADLVVPGPAGVVGLLAALGAELSPAR</sequence>
<dbReference type="SUPFAM" id="SSF56784">
    <property type="entry name" value="HAD-like"/>
    <property type="match status" value="1"/>
</dbReference>
<protein>
    <recommendedName>
        <fullName evidence="6">Trehalose 6-phosphate phosphatase</fullName>
        <ecNumber evidence="6">3.1.3.12</ecNumber>
    </recommendedName>
</protein>
<evidence type="ECO:0000256" key="1">
    <source>
        <dbReference type="ARBA" id="ARBA00000500"/>
    </source>
</evidence>
<gene>
    <name evidence="7" type="primary">otsB</name>
    <name evidence="7" type="ORF">ACFQMG_00365</name>
</gene>
<dbReference type="EMBL" id="JBHTAJ010000001">
    <property type="protein sequence ID" value="MFC7178011.1"/>
    <property type="molecule type" value="Genomic_DNA"/>
</dbReference>
<dbReference type="InterPro" id="IPR044651">
    <property type="entry name" value="OTSB-like"/>
</dbReference>
<keyword evidence="6" id="KW-0460">Magnesium</keyword>
<dbReference type="PANTHER" id="PTHR43768">
    <property type="entry name" value="TREHALOSE 6-PHOSPHATE PHOSPHATASE"/>
    <property type="match status" value="1"/>
</dbReference>
<evidence type="ECO:0000256" key="2">
    <source>
        <dbReference type="ARBA" id="ARBA00005199"/>
    </source>
</evidence>
<comment type="cofactor">
    <cofactor evidence="6">
        <name>Mg(2+)</name>
        <dbReference type="ChEBI" id="CHEBI:18420"/>
    </cofactor>
</comment>
<dbReference type="Gene3D" id="3.30.70.1020">
    <property type="entry name" value="Trehalose-6-phosphate phosphatase related protein, domain 2"/>
    <property type="match status" value="1"/>
</dbReference>
<proteinExistence type="inferred from homology"/>
<dbReference type="EC" id="3.1.3.12" evidence="6"/>
<keyword evidence="6" id="KW-0479">Metal-binding</keyword>
<dbReference type="Gene3D" id="3.40.50.1000">
    <property type="entry name" value="HAD superfamily/HAD-like"/>
    <property type="match status" value="1"/>
</dbReference>
<dbReference type="RefSeq" id="WP_345707018.1">
    <property type="nucleotide sequence ID" value="NZ_BAABKV010000001.1"/>
</dbReference>